<reference evidence="2 3" key="2">
    <citation type="submission" date="2020-06" db="EMBL/GenBank/DDBJ databases">
        <title>Antribacter stalactiti gen. nov., sp. nov., a new member of the family Nacardiaceae isolated from a cave.</title>
        <authorList>
            <person name="Kim I.S."/>
        </authorList>
    </citation>
    <scope>NUCLEOTIDE SEQUENCE [LARGE SCALE GENOMIC DNA]</scope>
    <source>
        <strain evidence="2 3">YC2-7</strain>
    </source>
</reference>
<gene>
    <name evidence="2" type="ORF">FGL95_24885</name>
</gene>
<sequence>MQEIWQLNEARTRSISPENPTGSRGAGGRATSGTGAHAARELGIGWKVSPSIDLPAGETIALVNVDGPGVLRHLWLTTDRSMLRLLTLRAYWDGEQDPSIDVPLGDFFCNGWDELALLDSDMVVVAPAGGLNSYWPMPFREHARVTLHNSGDRSVPVYYQATYDEQNVPDSAGYLHAQWRRSNPLGSPAIHTIVDGVHAHGRYVGTYLAIAPRAPRWWGEGEMKFFLDGDTDYPTICGTGTEDYFGGAWNFDIEGRYQTYSTAYLGLHQVLPRDQIYESEQRFGMYRWHIRDPICFERDLRVTLQALGWGDDGQYLPLVNADIATTALWYSQHLEQIE</sequence>
<evidence type="ECO:0000313" key="2">
    <source>
        <dbReference type="EMBL" id="NMN98284.1"/>
    </source>
</evidence>
<keyword evidence="3" id="KW-1185">Reference proteome</keyword>
<protein>
    <submittedName>
        <fullName evidence="2">DUF2961 domain-containing protein</fullName>
    </submittedName>
</protein>
<feature type="region of interest" description="Disordered" evidence="1">
    <location>
        <begin position="1"/>
        <end position="34"/>
    </location>
</feature>
<comment type="caution">
    <text evidence="2">The sequence shown here is derived from an EMBL/GenBank/DDBJ whole genome shotgun (WGS) entry which is preliminary data.</text>
</comment>
<dbReference type="Pfam" id="PF11175">
    <property type="entry name" value="DUF2961"/>
    <property type="match status" value="1"/>
</dbReference>
<reference evidence="2 3" key="1">
    <citation type="submission" date="2019-05" db="EMBL/GenBank/DDBJ databases">
        <authorList>
            <person name="Lee S.D."/>
        </authorList>
    </citation>
    <scope>NUCLEOTIDE SEQUENCE [LARGE SCALE GENOMIC DNA]</scope>
    <source>
        <strain evidence="2 3">YC2-7</strain>
    </source>
</reference>
<dbReference type="AlphaFoldDB" id="A0A848KMV2"/>
<evidence type="ECO:0000256" key="1">
    <source>
        <dbReference type="SAM" id="MobiDB-lite"/>
    </source>
</evidence>
<dbReference type="RefSeq" id="WP_169592358.1">
    <property type="nucleotide sequence ID" value="NZ_VCQU01000010.1"/>
</dbReference>
<proteinExistence type="predicted"/>
<organism evidence="2 3">
    <name type="scientific">Antrihabitans stalactiti</name>
    <dbReference type="NCBI Taxonomy" id="2584121"/>
    <lineage>
        <taxon>Bacteria</taxon>
        <taxon>Bacillati</taxon>
        <taxon>Actinomycetota</taxon>
        <taxon>Actinomycetes</taxon>
        <taxon>Mycobacteriales</taxon>
        <taxon>Nocardiaceae</taxon>
        <taxon>Antrihabitans</taxon>
    </lineage>
</organism>
<dbReference type="Gene3D" id="2.60.120.1390">
    <property type="match status" value="1"/>
</dbReference>
<dbReference type="Proteomes" id="UP000535543">
    <property type="component" value="Unassembled WGS sequence"/>
</dbReference>
<dbReference type="EMBL" id="VCQU01000010">
    <property type="protein sequence ID" value="NMN98284.1"/>
    <property type="molecule type" value="Genomic_DNA"/>
</dbReference>
<evidence type="ECO:0000313" key="3">
    <source>
        <dbReference type="Proteomes" id="UP000535543"/>
    </source>
</evidence>
<dbReference type="InterPro" id="IPR021345">
    <property type="entry name" value="DUF2961"/>
</dbReference>
<name>A0A848KMV2_9NOCA</name>
<accession>A0A848KMV2</accession>